<dbReference type="InterPro" id="IPR039617">
    <property type="entry name" value="CLAVATA3-CLE"/>
</dbReference>
<feature type="transmembrane region" description="Helical" evidence="8">
    <location>
        <begin position="6"/>
        <end position="30"/>
    </location>
</feature>
<dbReference type="Proteomes" id="UP001159364">
    <property type="component" value="Linkage Group LG06"/>
</dbReference>
<keyword evidence="8" id="KW-1133">Transmembrane helix</keyword>
<comment type="caution">
    <text evidence="9">The sequence shown here is derived from an EMBL/GenBank/DDBJ whole genome shotgun (WGS) entry which is preliminary data.</text>
</comment>
<evidence type="ECO:0000256" key="6">
    <source>
        <dbReference type="ARBA" id="ARBA00023180"/>
    </source>
</evidence>
<keyword evidence="6" id="KW-0325">Glycoprotein</keyword>
<keyword evidence="4" id="KW-0732">Signal</keyword>
<dbReference type="GO" id="GO:0030154">
    <property type="term" value="P:cell differentiation"/>
    <property type="evidence" value="ECO:0007669"/>
    <property type="project" value="UniProtKB-KW"/>
</dbReference>
<evidence type="ECO:0000256" key="8">
    <source>
        <dbReference type="SAM" id="Phobius"/>
    </source>
</evidence>
<proteinExistence type="inferred from homology"/>
<keyword evidence="8" id="KW-0812">Transmembrane</keyword>
<evidence type="ECO:0000313" key="10">
    <source>
        <dbReference type="Proteomes" id="UP001159364"/>
    </source>
</evidence>
<dbReference type="GO" id="GO:0005576">
    <property type="term" value="C:extracellular region"/>
    <property type="evidence" value="ECO:0007669"/>
    <property type="project" value="UniProtKB-SubCell"/>
</dbReference>
<dbReference type="EMBL" id="JAIWQS010000006">
    <property type="protein sequence ID" value="KAJ8761486.1"/>
    <property type="molecule type" value="Genomic_DNA"/>
</dbReference>
<name>A0AAV8T402_9ROSI</name>
<keyword evidence="8" id="KW-0472">Membrane</keyword>
<comment type="subcellular location">
    <subcellularLocation>
        <location evidence="1">Secreted</location>
        <location evidence="1">Extracellular space</location>
    </subcellularLocation>
</comment>
<dbReference type="PANTHER" id="PTHR36016">
    <property type="entry name" value="CLAVATA3/ESR (CLE)-RELATED PROTEIN 7"/>
    <property type="match status" value="1"/>
</dbReference>
<dbReference type="PANTHER" id="PTHR36016:SF10">
    <property type="entry name" value="CLAVATA3_ESR (CLE)-RELATED PROTEIN 6-LIKE"/>
    <property type="match status" value="1"/>
</dbReference>
<evidence type="ECO:0000256" key="4">
    <source>
        <dbReference type="ARBA" id="ARBA00022729"/>
    </source>
</evidence>
<reference evidence="9 10" key="1">
    <citation type="submission" date="2021-09" db="EMBL/GenBank/DDBJ databases">
        <title>Genomic insights and catalytic innovation underlie evolution of tropane alkaloids biosynthesis.</title>
        <authorList>
            <person name="Wang Y.-J."/>
            <person name="Tian T."/>
            <person name="Huang J.-P."/>
            <person name="Huang S.-X."/>
        </authorList>
    </citation>
    <scope>NUCLEOTIDE SEQUENCE [LARGE SCALE GENOMIC DNA]</scope>
    <source>
        <strain evidence="9">KIB-2018</strain>
        <tissue evidence="9">Leaf</tissue>
    </source>
</reference>
<keyword evidence="3" id="KW-0964">Secreted</keyword>
<keyword evidence="10" id="KW-1185">Reference proteome</keyword>
<accession>A0AAV8T402</accession>
<keyword evidence="7" id="KW-0379">Hydroxylation</keyword>
<gene>
    <name evidence="9" type="ORF">K2173_001620</name>
</gene>
<evidence type="ECO:0000256" key="1">
    <source>
        <dbReference type="ARBA" id="ARBA00004239"/>
    </source>
</evidence>
<evidence type="ECO:0000256" key="2">
    <source>
        <dbReference type="ARBA" id="ARBA00005416"/>
    </source>
</evidence>
<comment type="similarity">
    <text evidence="2">Belongs to the CLV3/ESR signal peptide family.</text>
</comment>
<keyword evidence="5" id="KW-0221">Differentiation</keyword>
<sequence>MDKSNSTFIPLSMVILFILSANVIGVEALSYRGLKAMPKRVDSSSFWHELGYDLSKVRYIQRSVVTDASTARVSPGGPDPEHH</sequence>
<evidence type="ECO:0000256" key="3">
    <source>
        <dbReference type="ARBA" id="ARBA00022525"/>
    </source>
</evidence>
<organism evidence="9 10">
    <name type="scientific">Erythroxylum novogranatense</name>
    <dbReference type="NCBI Taxonomy" id="1862640"/>
    <lineage>
        <taxon>Eukaryota</taxon>
        <taxon>Viridiplantae</taxon>
        <taxon>Streptophyta</taxon>
        <taxon>Embryophyta</taxon>
        <taxon>Tracheophyta</taxon>
        <taxon>Spermatophyta</taxon>
        <taxon>Magnoliopsida</taxon>
        <taxon>eudicotyledons</taxon>
        <taxon>Gunneridae</taxon>
        <taxon>Pentapetalae</taxon>
        <taxon>rosids</taxon>
        <taxon>fabids</taxon>
        <taxon>Malpighiales</taxon>
        <taxon>Erythroxylaceae</taxon>
        <taxon>Erythroxylum</taxon>
    </lineage>
</organism>
<evidence type="ECO:0000256" key="7">
    <source>
        <dbReference type="ARBA" id="ARBA00023278"/>
    </source>
</evidence>
<protein>
    <submittedName>
        <fullName evidence="9">Uncharacterized protein</fullName>
    </submittedName>
</protein>
<dbReference type="AlphaFoldDB" id="A0AAV8T402"/>
<evidence type="ECO:0000256" key="5">
    <source>
        <dbReference type="ARBA" id="ARBA00022782"/>
    </source>
</evidence>
<evidence type="ECO:0000313" key="9">
    <source>
        <dbReference type="EMBL" id="KAJ8761486.1"/>
    </source>
</evidence>